<comment type="similarity">
    <text evidence="1">Belongs to the band 7/mec-2 family.</text>
</comment>
<evidence type="ECO:0000313" key="4">
    <source>
        <dbReference type="EMBL" id="GAA96242.1"/>
    </source>
</evidence>
<dbReference type="PANTHER" id="PTHR10264">
    <property type="entry name" value="BAND 7 PROTEIN-RELATED"/>
    <property type="match status" value="1"/>
</dbReference>
<dbReference type="OrthoDB" id="2105077at2759"/>
<dbReference type="InParanoid" id="G7E082"/>
<dbReference type="Gene3D" id="3.30.479.30">
    <property type="entry name" value="Band 7 domain"/>
    <property type="match status" value="1"/>
</dbReference>
<sequence>MNGQQMTQAAPLHKSGEDVPPARPTGTTARAQAVKTQDRTIVVEPLKRSEMQQSYAQVMADEHTDHGAYGSFVSCLGSMMGSLGAIPICFCCPNPYVNVQQGTVALVSRFGKFYRSVDPGLVKVNPMTESINIVDIRVQLLNIPRQTVTTYDSVNIEIDSVLYFHINNPYVATFSVANVRNALIERAQTTLRQIAGGRTLQSMITEREAVANEVSELVDAVSETWGLVCLSLLIKDIHFSADLQQSLSSAAAAKRIGESKVIAAKAEVDAAKLMREAADILNSQAALQIRQLEAYQSIARTANTKVLFLPMGNGMSTPHTSTSTSSQPQPIIEDIDDGQENGIRTASQYAQLSQL</sequence>
<dbReference type="SMART" id="SM00244">
    <property type="entry name" value="PHB"/>
    <property type="match status" value="1"/>
</dbReference>
<protein>
    <recommendedName>
        <fullName evidence="3">Band 7 domain-containing protein</fullName>
    </recommendedName>
</protein>
<dbReference type="Gene3D" id="6.10.250.2090">
    <property type="match status" value="1"/>
</dbReference>
<comment type="caution">
    <text evidence="4">The sequence shown here is derived from an EMBL/GenBank/DDBJ whole genome shotgun (WGS) entry which is preliminary data.</text>
</comment>
<feature type="region of interest" description="Disordered" evidence="2">
    <location>
        <begin position="1"/>
        <end position="36"/>
    </location>
</feature>
<dbReference type="InterPro" id="IPR001972">
    <property type="entry name" value="Stomatin_HflK_fam"/>
</dbReference>
<dbReference type="STRING" id="764103.G7E082"/>
<proteinExistence type="inferred from homology"/>
<dbReference type="HOGENOM" id="CLU_024949_4_2_1"/>
<feature type="region of interest" description="Disordered" evidence="2">
    <location>
        <begin position="313"/>
        <end position="336"/>
    </location>
</feature>
<dbReference type="SUPFAM" id="SSF117892">
    <property type="entry name" value="Band 7/SPFH domain"/>
    <property type="match status" value="1"/>
</dbReference>
<evidence type="ECO:0000313" key="5">
    <source>
        <dbReference type="Proteomes" id="UP000009131"/>
    </source>
</evidence>
<dbReference type="GO" id="GO:0098552">
    <property type="term" value="C:side of membrane"/>
    <property type="evidence" value="ECO:0007669"/>
    <property type="project" value="UniProtKB-ARBA"/>
</dbReference>
<dbReference type="PANTHER" id="PTHR10264:SF19">
    <property type="entry name" value="AT06885P-RELATED"/>
    <property type="match status" value="1"/>
</dbReference>
<feature type="domain" description="Band 7" evidence="3">
    <location>
        <begin position="94"/>
        <end position="251"/>
    </location>
</feature>
<evidence type="ECO:0000259" key="3">
    <source>
        <dbReference type="SMART" id="SM00244"/>
    </source>
</evidence>
<keyword evidence="5" id="KW-1185">Reference proteome</keyword>
<dbReference type="FunFam" id="3.30.479.30:FF:000004">
    <property type="entry name" value="Putative membrane protease family, stomatin"/>
    <property type="match status" value="1"/>
</dbReference>
<evidence type="ECO:0000256" key="1">
    <source>
        <dbReference type="ARBA" id="ARBA00008164"/>
    </source>
</evidence>
<dbReference type="Pfam" id="PF01145">
    <property type="entry name" value="Band_7"/>
    <property type="match status" value="1"/>
</dbReference>
<dbReference type="AlphaFoldDB" id="G7E082"/>
<dbReference type="CDD" id="cd13437">
    <property type="entry name" value="SPFH_alloslipin"/>
    <property type="match status" value="1"/>
</dbReference>
<evidence type="ECO:0000256" key="2">
    <source>
        <dbReference type="SAM" id="MobiDB-lite"/>
    </source>
</evidence>
<accession>G7E082</accession>
<dbReference type="InterPro" id="IPR043202">
    <property type="entry name" value="Band-7_stomatin-like"/>
</dbReference>
<dbReference type="PRINTS" id="PR00721">
    <property type="entry name" value="STOMATIN"/>
</dbReference>
<dbReference type="EMBL" id="BABT02000076">
    <property type="protein sequence ID" value="GAA96242.1"/>
    <property type="molecule type" value="Genomic_DNA"/>
</dbReference>
<dbReference type="GO" id="GO:0005886">
    <property type="term" value="C:plasma membrane"/>
    <property type="evidence" value="ECO:0007669"/>
    <property type="project" value="InterPro"/>
</dbReference>
<reference evidence="4 5" key="1">
    <citation type="journal article" date="2011" name="J. Gen. Appl. Microbiol.">
        <title>Draft genome sequencing of the enigmatic basidiomycete Mixia osmundae.</title>
        <authorList>
            <person name="Nishida H."/>
            <person name="Nagatsuka Y."/>
            <person name="Sugiyama J."/>
        </authorList>
    </citation>
    <scope>NUCLEOTIDE SEQUENCE [LARGE SCALE GENOMIC DNA]</scope>
    <source>
        <strain evidence="5">CBS 9802 / IAM 14324 / JCM 22182 / KY 12970</strain>
    </source>
</reference>
<dbReference type="eggNOG" id="KOG2621">
    <property type="taxonomic scope" value="Eukaryota"/>
</dbReference>
<organism evidence="4 5">
    <name type="scientific">Mixia osmundae (strain CBS 9802 / IAM 14324 / JCM 22182 / KY 12970)</name>
    <dbReference type="NCBI Taxonomy" id="764103"/>
    <lineage>
        <taxon>Eukaryota</taxon>
        <taxon>Fungi</taxon>
        <taxon>Dikarya</taxon>
        <taxon>Basidiomycota</taxon>
        <taxon>Pucciniomycotina</taxon>
        <taxon>Mixiomycetes</taxon>
        <taxon>Mixiales</taxon>
        <taxon>Mixiaceae</taxon>
        <taxon>Mixia</taxon>
    </lineage>
</organism>
<reference evidence="4 5" key="2">
    <citation type="journal article" date="2012" name="Open Biol.">
        <title>Characteristics of nucleosomes and linker DNA regions on the genome of the basidiomycete Mixia osmundae revealed by mono- and dinucleosome mapping.</title>
        <authorList>
            <person name="Nishida H."/>
            <person name="Kondo S."/>
            <person name="Matsumoto T."/>
            <person name="Suzuki Y."/>
            <person name="Yoshikawa H."/>
            <person name="Taylor T.D."/>
            <person name="Sugiyama J."/>
        </authorList>
    </citation>
    <scope>NUCLEOTIDE SEQUENCE [LARGE SCALE GENOMIC DNA]</scope>
    <source>
        <strain evidence="5">CBS 9802 / IAM 14324 / JCM 22182 / KY 12970</strain>
    </source>
</reference>
<dbReference type="InterPro" id="IPR001107">
    <property type="entry name" value="Band_7"/>
</dbReference>
<dbReference type="InterPro" id="IPR036013">
    <property type="entry name" value="Band_7/SPFH_dom_sf"/>
</dbReference>
<dbReference type="Proteomes" id="UP000009131">
    <property type="component" value="Unassembled WGS sequence"/>
</dbReference>
<feature type="compositionally biased region" description="Low complexity" evidence="2">
    <location>
        <begin position="316"/>
        <end position="330"/>
    </location>
</feature>
<name>G7E082_MIXOS</name>
<gene>
    <name evidence="4" type="primary">Mo02906</name>
    <name evidence="4" type="ORF">E5Q_02906</name>
</gene>